<gene>
    <name evidence="2" type="ORF">B9N60_09840</name>
</gene>
<dbReference type="AlphaFoldDB" id="A0A1Y5N5K3"/>
<evidence type="ECO:0008006" key="4">
    <source>
        <dbReference type="Google" id="ProtNLM"/>
    </source>
</evidence>
<dbReference type="EMBL" id="NDYQ01000020">
    <property type="protein sequence ID" value="OUT16098.1"/>
    <property type="molecule type" value="Genomic_DNA"/>
</dbReference>
<keyword evidence="1" id="KW-0175">Coiled coil</keyword>
<dbReference type="Proteomes" id="UP000195893">
    <property type="component" value="Unassembled WGS sequence"/>
</dbReference>
<evidence type="ECO:0000313" key="3">
    <source>
        <dbReference type="Proteomes" id="UP000195893"/>
    </source>
</evidence>
<dbReference type="RefSeq" id="WP_087582227.1">
    <property type="nucleotide sequence ID" value="NZ_NDYQ01000020.1"/>
</dbReference>
<proteinExistence type="predicted"/>
<accession>A0A1Y5N5K3</accession>
<protein>
    <recommendedName>
        <fullName evidence="4">Tail fiber assembly protein</fullName>
    </recommendedName>
</protein>
<feature type="coiled-coil region" evidence="1">
    <location>
        <begin position="96"/>
        <end position="123"/>
    </location>
</feature>
<evidence type="ECO:0000313" key="2">
    <source>
        <dbReference type="EMBL" id="OUT16098.1"/>
    </source>
</evidence>
<organism evidence="2 3">
    <name type="scientific">Campylobacter concisus</name>
    <dbReference type="NCBI Taxonomy" id="199"/>
    <lineage>
        <taxon>Bacteria</taxon>
        <taxon>Pseudomonadati</taxon>
        <taxon>Campylobacterota</taxon>
        <taxon>Epsilonproteobacteria</taxon>
        <taxon>Campylobacterales</taxon>
        <taxon>Campylobacteraceae</taxon>
        <taxon>Campylobacter</taxon>
    </lineage>
</organism>
<comment type="caution">
    <text evidence="2">The sequence shown here is derived from an EMBL/GenBank/DDBJ whole genome shotgun (WGS) entry which is preliminary data.</text>
</comment>
<sequence>MKIYIYNTKNNEYLYETEAQIDPIASSKGETIYLMPPNATQIAPTEPKAGYANVFNNGKWEQIKDERGETYYDNDNNTIIITELDQEKGLNKEPKVDEKAMQLAELENEINECENYIRHALIIGNTAVLESLRAELKELITQREELRK</sequence>
<evidence type="ECO:0000256" key="1">
    <source>
        <dbReference type="SAM" id="Coils"/>
    </source>
</evidence>
<reference evidence="2 3" key="1">
    <citation type="submission" date="2017-04" db="EMBL/GenBank/DDBJ databases">
        <title>Complete genome of Campylobacter concisus ATCC 33237T and draft genomes for an additional eight well characterized C. concisus strains.</title>
        <authorList>
            <person name="Cornelius A.J."/>
            <person name="Miller W.G."/>
            <person name="Lastovica A.J."/>
            <person name="On S.L."/>
            <person name="French N.P."/>
            <person name="Vandenberg O."/>
            <person name="Biggs P.J."/>
        </authorList>
    </citation>
    <scope>NUCLEOTIDE SEQUENCE [LARGE SCALE GENOMIC DNA]</scope>
    <source>
        <strain evidence="2 3">Lasto127.99</strain>
    </source>
</reference>
<name>A0A1Y5N5K3_9BACT</name>